<proteinExistence type="predicted"/>
<dbReference type="Proteomes" id="UP001488838">
    <property type="component" value="Unassembled WGS sequence"/>
</dbReference>
<comment type="caution">
    <text evidence="1">The sequence shown here is derived from an EMBL/GenBank/DDBJ whole genome shotgun (WGS) entry which is preliminary data.</text>
</comment>
<dbReference type="AlphaFoldDB" id="A0AAW0GXY9"/>
<dbReference type="EMBL" id="JBBHLL010002722">
    <property type="protein sequence ID" value="KAK7795295.1"/>
    <property type="molecule type" value="Genomic_DNA"/>
</dbReference>
<name>A0AAW0GXY9_MYOGA</name>
<organism evidence="1 2">
    <name type="scientific">Myodes glareolus</name>
    <name type="common">Bank vole</name>
    <name type="synonym">Clethrionomys glareolus</name>
    <dbReference type="NCBI Taxonomy" id="447135"/>
    <lineage>
        <taxon>Eukaryota</taxon>
        <taxon>Metazoa</taxon>
        <taxon>Chordata</taxon>
        <taxon>Craniata</taxon>
        <taxon>Vertebrata</taxon>
        <taxon>Euteleostomi</taxon>
        <taxon>Mammalia</taxon>
        <taxon>Eutheria</taxon>
        <taxon>Euarchontoglires</taxon>
        <taxon>Glires</taxon>
        <taxon>Rodentia</taxon>
        <taxon>Myomorpha</taxon>
        <taxon>Muroidea</taxon>
        <taxon>Cricetidae</taxon>
        <taxon>Arvicolinae</taxon>
        <taxon>Myodes</taxon>
    </lineage>
</organism>
<accession>A0AAW0GXY9</accession>
<gene>
    <name evidence="1" type="ORF">U0070_016012</name>
</gene>
<evidence type="ECO:0000313" key="1">
    <source>
        <dbReference type="EMBL" id="KAK7795295.1"/>
    </source>
</evidence>
<protein>
    <submittedName>
        <fullName evidence="1">Uncharacterized protein</fullName>
    </submittedName>
</protein>
<keyword evidence="2" id="KW-1185">Reference proteome</keyword>
<evidence type="ECO:0000313" key="2">
    <source>
        <dbReference type="Proteomes" id="UP001488838"/>
    </source>
</evidence>
<reference evidence="1 2" key="1">
    <citation type="journal article" date="2023" name="bioRxiv">
        <title>Conserved and derived expression patterns and positive selection on dental genes reveal complex evolutionary context of ever-growing rodent molars.</title>
        <authorList>
            <person name="Calamari Z.T."/>
            <person name="Song A."/>
            <person name="Cohen E."/>
            <person name="Akter M."/>
            <person name="Roy R.D."/>
            <person name="Hallikas O."/>
            <person name="Christensen M.M."/>
            <person name="Li P."/>
            <person name="Marangoni P."/>
            <person name="Jernvall J."/>
            <person name="Klein O.D."/>
        </authorList>
    </citation>
    <scope>NUCLEOTIDE SEQUENCE [LARGE SCALE GENOMIC DNA]</scope>
    <source>
        <strain evidence="1">V071</strain>
    </source>
</reference>
<sequence length="82" mass="9056">MSIPPQSKKVSLTIAEIILPKTPVKESQSEHIDRAVDRALTEHHSIVHQHSGKKNNVTVALVPCKLENSSDQCFCHSLSSML</sequence>